<organism evidence="1 2">
    <name type="scientific">Laodelphax striatellus</name>
    <name type="common">Small brown planthopper</name>
    <name type="synonym">Delphax striatella</name>
    <dbReference type="NCBI Taxonomy" id="195883"/>
    <lineage>
        <taxon>Eukaryota</taxon>
        <taxon>Metazoa</taxon>
        <taxon>Ecdysozoa</taxon>
        <taxon>Arthropoda</taxon>
        <taxon>Hexapoda</taxon>
        <taxon>Insecta</taxon>
        <taxon>Pterygota</taxon>
        <taxon>Neoptera</taxon>
        <taxon>Paraneoptera</taxon>
        <taxon>Hemiptera</taxon>
        <taxon>Auchenorrhyncha</taxon>
        <taxon>Fulgoroidea</taxon>
        <taxon>Delphacidae</taxon>
        <taxon>Criomorphinae</taxon>
        <taxon>Laodelphax</taxon>
    </lineage>
</organism>
<dbReference type="AlphaFoldDB" id="A0A482WX74"/>
<protein>
    <submittedName>
        <fullName evidence="1">Uncharacterized protein</fullName>
    </submittedName>
</protein>
<evidence type="ECO:0000313" key="1">
    <source>
        <dbReference type="EMBL" id="RZF38105.1"/>
    </source>
</evidence>
<sequence>MKLVLPEVTLQNPATLKPSSTDPWKRGYDILESHAFATAPGGLSSSSSRERNEGKATVARFKILLPFHLLEGGSGTGEGCARKRRLSSRLRSASCDEIWGVLRWGRVGRGSCRCQPWRNLDR</sequence>
<dbReference type="Proteomes" id="UP000291343">
    <property type="component" value="Unassembled WGS sequence"/>
</dbReference>
<comment type="caution">
    <text evidence="1">The sequence shown here is derived from an EMBL/GenBank/DDBJ whole genome shotgun (WGS) entry which is preliminary data.</text>
</comment>
<keyword evidence="2" id="KW-1185">Reference proteome</keyword>
<reference evidence="1 2" key="1">
    <citation type="journal article" date="2017" name="Gigascience">
        <title>Genome sequence of the small brown planthopper, Laodelphax striatellus.</title>
        <authorList>
            <person name="Zhu J."/>
            <person name="Jiang F."/>
            <person name="Wang X."/>
            <person name="Yang P."/>
            <person name="Bao Y."/>
            <person name="Zhao W."/>
            <person name="Wang W."/>
            <person name="Lu H."/>
            <person name="Wang Q."/>
            <person name="Cui N."/>
            <person name="Li J."/>
            <person name="Chen X."/>
            <person name="Luo L."/>
            <person name="Yu J."/>
            <person name="Kang L."/>
            <person name="Cui F."/>
        </authorList>
    </citation>
    <scope>NUCLEOTIDE SEQUENCE [LARGE SCALE GENOMIC DNA]</scope>
    <source>
        <strain evidence="1">Lst14</strain>
    </source>
</reference>
<gene>
    <name evidence="1" type="ORF">LSTR_LSTR006504</name>
</gene>
<proteinExistence type="predicted"/>
<dbReference type="EMBL" id="QKKF02022824">
    <property type="protein sequence ID" value="RZF38105.1"/>
    <property type="molecule type" value="Genomic_DNA"/>
</dbReference>
<accession>A0A482WX74</accession>
<dbReference type="InParanoid" id="A0A482WX74"/>
<evidence type="ECO:0000313" key="2">
    <source>
        <dbReference type="Proteomes" id="UP000291343"/>
    </source>
</evidence>
<name>A0A482WX74_LAOST</name>